<organism evidence="3 4">
    <name type="scientific">Vigna unguiculata</name>
    <name type="common">Cowpea</name>
    <dbReference type="NCBI Taxonomy" id="3917"/>
    <lineage>
        <taxon>Eukaryota</taxon>
        <taxon>Viridiplantae</taxon>
        <taxon>Streptophyta</taxon>
        <taxon>Embryophyta</taxon>
        <taxon>Tracheophyta</taxon>
        <taxon>Spermatophyta</taxon>
        <taxon>Magnoliopsida</taxon>
        <taxon>eudicotyledons</taxon>
        <taxon>Gunneridae</taxon>
        <taxon>Pentapetalae</taxon>
        <taxon>rosids</taxon>
        <taxon>fabids</taxon>
        <taxon>Fabales</taxon>
        <taxon>Fabaceae</taxon>
        <taxon>Papilionoideae</taxon>
        <taxon>50 kb inversion clade</taxon>
        <taxon>NPAAA clade</taxon>
        <taxon>indigoferoid/millettioid clade</taxon>
        <taxon>Phaseoleae</taxon>
        <taxon>Vigna</taxon>
    </lineage>
</organism>
<keyword evidence="2" id="KW-0732">Signal</keyword>
<evidence type="ECO:0000313" key="3">
    <source>
        <dbReference type="EMBL" id="QCD85813.1"/>
    </source>
</evidence>
<keyword evidence="4" id="KW-1185">Reference proteome</keyword>
<dbReference type="EMBL" id="CP039347">
    <property type="protein sequence ID" value="QCD85813.1"/>
    <property type="molecule type" value="Genomic_DNA"/>
</dbReference>
<dbReference type="AlphaFoldDB" id="A0A4D6LBE6"/>
<evidence type="ECO:0000256" key="1">
    <source>
        <dbReference type="SAM" id="Phobius"/>
    </source>
</evidence>
<keyword evidence="1" id="KW-0812">Transmembrane</keyword>
<reference evidence="3 4" key="1">
    <citation type="submission" date="2019-04" db="EMBL/GenBank/DDBJ databases">
        <title>An improved genome assembly and genetic linkage map for asparagus bean, Vigna unguiculata ssp. sesquipedialis.</title>
        <authorList>
            <person name="Xia Q."/>
            <person name="Zhang R."/>
            <person name="Dong Y."/>
        </authorList>
    </citation>
    <scope>NUCLEOTIDE SEQUENCE [LARGE SCALE GENOMIC DNA]</scope>
    <source>
        <tissue evidence="3">Leaf</tissue>
    </source>
</reference>
<dbReference type="Proteomes" id="UP000501690">
    <property type="component" value="Linkage Group LG3"/>
</dbReference>
<protein>
    <submittedName>
        <fullName evidence="3">Uncharacterized protein</fullName>
    </submittedName>
</protein>
<evidence type="ECO:0000313" key="4">
    <source>
        <dbReference type="Proteomes" id="UP000501690"/>
    </source>
</evidence>
<name>A0A4D6LBE6_VIGUN</name>
<feature type="chain" id="PRO_5020023661" evidence="2">
    <location>
        <begin position="21"/>
        <end position="98"/>
    </location>
</feature>
<keyword evidence="1" id="KW-1133">Transmembrane helix</keyword>
<feature type="transmembrane region" description="Helical" evidence="1">
    <location>
        <begin position="74"/>
        <end position="94"/>
    </location>
</feature>
<sequence length="98" mass="11379">MKMNSMSLVVMFVLVIASIGMEKEGPLRMAEGRHLCIEILYRDPDCDNFKCHRQCDQKHPQQRKEEENAIKEEYAFVPIIVLLLCNLLVCNNVLQKSK</sequence>
<accession>A0A4D6LBE6</accession>
<evidence type="ECO:0000256" key="2">
    <source>
        <dbReference type="SAM" id="SignalP"/>
    </source>
</evidence>
<proteinExistence type="predicted"/>
<keyword evidence="1" id="KW-0472">Membrane</keyword>
<gene>
    <name evidence="3" type="ORF">DEO72_LG3g334</name>
</gene>
<feature type="signal peptide" evidence="2">
    <location>
        <begin position="1"/>
        <end position="20"/>
    </location>
</feature>